<name>A0A0A8YCV7_ARUDO</name>
<reference evidence="1" key="1">
    <citation type="submission" date="2014-09" db="EMBL/GenBank/DDBJ databases">
        <authorList>
            <person name="Magalhaes I.L.F."/>
            <person name="Oliveira U."/>
            <person name="Santos F.R."/>
            <person name="Vidigal T.H.D.A."/>
            <person name="Brescovit A.D."/>
            <person name="Santos A.J."/>
        </authorList>
    </citation>
    <scope>NUCLEOTIDE SEQUENCE</scope>
    <source>
        <tissue evidence="1">Shoot tissue taken approximately 20 cm above the soil surface</tissue>
    </source>
</reference>
<evidence type="ECO:0000313" key="1">
    <source>
        <dbReference type="EMBL" id="JAD23383.1"/>
    </source>
</evidence>
<accession>A0A0A8YCV7</accession>
<proteinExistence type="predicted"/>
<organism evidence="1">
    <name type="scientific">Arundo donax</name>
    <name type="common">Giant reed</name>
    <name type="synonym">Donax arundinaceus</name>
    <dbReference type="NCBI Taxonomy" id="35708"/>
    <lineage>
        <taxon>Eukaryota</taxon>
        <taxon>Viridiplantae</taxon>
        <taxon>Streptophyta</taxon>
        <taxon>Embryophyta</taxon>
        <taxon>Tracheophyta</taxon>
        <taxon>Spermatophyta</taxon>
        <taxon>Magnoliopsida</taxon>
        <taxon>Liliopsida</taxon>
        <taxon>Poales</taxon>
        <taxon>Poaceae</taxon>
        <taxon>PACMAD clade</taxon>
        <taxon>Arundinoideae</taxon>
        <taxon>Arundineae</taxon>
        <taxon>Arundo</taxon>
    </lineage>
</organism>
<reference evidence="1" key="2">
    <citation type="journal article" date="2015" name="Data Brief">
        <title>Shoot transcriptome of the giant reed, Arundo donax.</title>
        <authorList>
            <person name="Barrero R.A."/>
            <person name="Guerrero F.D."/>
            <person name="Moolhuijzen P."/>
            <person name="Goolsby J.A."/>
            <person name="Tidwell J."/>
            <person name="Bellgard S.E."/>
            <person name="Bellgard M.I."/>
        </authorList>
    </citation>
    <scope>NUCLEOTIDE SEQUENCE</scope>
    <source>
        <tissue evidence="1">Shoot tissue taken approximately 20 cm above the soil surface</tissue>
    </source>
</reference>
<sequence length="110" mass="11898">MVISKLKKDMAALKQMVVELSRAKRASSVNLSQISTDLPMMTNNVLYDMSSTSSSSSDSDSPVAPREYLDEHLLVGGTPGTCESEGSCRISARRTSLPSKKFITLQVALN</sequence>
<protein>
    <submittedName>
        <fullName evidence="1">Uncharacterized protein</fullName>
    </submittedName>
</protein>
<dbReference type="AlphaFoldDB" id="A0A0A8YCV7"/>
<dbReference type="PANTHER" id="PTHR35507">
    <property type="entry name" value="OS09G0488600 PROTEIN"/>
    <property type="match status" value="1"/>
</dbReference>
<dbReference type="EMBL" id="GBRH01274512">
    <property type="protein sequence ID" value="JAD23383.1"/>
    <property type="molecule type" value="Transcribed_RNA"/>
</dbReference>
<dbReference type="PANTHER" id="PTHR35507:SF1">
    <property type="entry name" value="TMF_TATA_BD DOMAIN-CONTAINING PROTEIN"/>
    <property type="match status" value="1"/>
</dbReference>